<dbReference type="Proteomes" id="UP001158045">
    <property type="component" value="Unassembled WGS sequence"/>
</dbReference>
<evidence type="ECO:0000256" key="2">
    <source>
        <dbReference type="ARBA" id="ARBA00022829"/>
    </source>
</evidence>
<feature type="domain" description="ParB-like N-terminal" evidence="4">
    <location>
        <begin position="36"/>
        <end position="125"/>
    </location>
</feature>
<gene>
    <name evidence="5" type="ORF">QE109_13570</name>
</gene>
<dbReference type="SUPFAM" id="SSF110849">
    <property type="entry name" value="ParB/Sulfiredoxin"/>
    <property type="match status" value="1"/>
</dbReference>
<sequence length="290" mass="32885">MSVKKSGLGRGLGALINNESMEAFENKVNDHGELIHEIDINLIMPNKNQPRKNFDHEKIISLSESIEDHGLMQPIVLKSKGGLYEIIAGERRWRACKHLGLKKVPSIIKDVDESTIAQLALIENLQREDLNAIEEAMAYSRLIDEYQITQEKMSKIAGKSRVYITNTMRLLKLDDYIQAAIAEKVITSGHGRALLGLDNEKKRRKAYDLVLADELSVRATEELIKNYDKHFKSVESKAKPIRDAELVSIEEDLSVYVGTKVSIKEKNGRGKIVIDFYNEEDLSRILDLIK</sequence>
<dbReference type="InterPro" id="IPR050336">
    <property type="entry name" value="Chromosome_partition/occlusion"/>
</dbReference>
<dbReference type="PANTHER" id="PTHR33375:SF1">
    <property type="entry name" value="CHROMOSOME-PARTITIONING PROTEIN PARB-RELATED"/>
    <property type="match status" value="1"/>
</dbReference>
<protein>
    <submittedName>
        <fullName evidence="5">ParB/RepB/Spo0J family partition protein</fullName>
    </submittedName>
</protein>
<dbReference type="InterPro" id="IPR004437">
    <property type="entry name" value="ParB/RepB/Spo0J"/>
</dbReference>
<keyword evidence="2" id="KW-0159">Chromosome partition</keyword>
<dbReference type="Gene3D" id="1.10.10.2830">
    <property type="match status" value="1"/>
</dbReference>
<organism evidence="5 6">
    <name type="scientific">Fusibacter bizertensis</name>
    <dbReference type="NCBI Taxonomy" id="1488331"/>
    <lineage>
        <taxon>Bacteria</taxon>
        <taxon>Bacillati</taxon>
        <taxon>Bacillota</taxon>
        <taxon>Clostridia</taxon>
        <taxon>Eubacteriales</taxon>
        <taxon>Eubacteriales Family XII. Incertae Sedis</taxon>
        <taxon>Fusibacter</taxon>
    </lineage>
</organism>
<dbReference type="RefSeq" id="WP_281095079.1">
    <property type="nucleotide sequence ID" value="NZ_JARYZI010000010.1"/>
</dbReference>
<dbReference type="SMART" id="SM00470">
    <property type="entry name" value="ParB"/>
    <property type="match status" value="1"/>
</dbReference>
<comment type="similarity">
    <text evidence="1">Belongs to the ParB family.</text>
</comment>
<dbReference type="Pfam" id="PF17762">
    <property type="entry name" value="HTH_ParB"/>
    <property type="match status" value="1"/>
</dbReference>
<dbReference type="InterPro" id="IPR057240">
    <property type="entry name" value="ParB_dimer_C"/>
</dbReference>
<proteinExistence type="inferred from homology"/>
<dbReference type="NCBIfam" id="TIGR00180">
    <property type="entry name" value="parB_part"/>
    <property type="match status" value="1"/>
</dbReference>
<evidence type="ECO:0000259" key="4">
    <source>
        <dbReference type="SMART" id="SM00470"/>
    </source>
</evidence>
<reference evidence="5 6" key="1">
    <citation type="submission" date="2023-04" db="EMBL/GenBank/DDBJ databases">
        <title>Fusibacter bizertensis strain WBS, isolated from littoral bottom sediments of the Arctic seas - biochemical and genomic analysis.</title>
        <authorList>
            <person name="Brioukhanov A.L."/>
        </authorList>
    </citation>
    <scope>NUCLEOTIDE SEQUENCE [LARGE SCALE GENOMIC DNA]</scope>
    <source>
        <strain evidence="5 6">WBS</strain>
    </source>
</reference>
<name>A0ABT6NFP0_9FIRM</name>
<comment type="caution">
    <text evidence="5">The sequence shown here is derived from an EMBL/GenBank/DDBJ whole genome shotgun (WGS) entry which is preliminary data.</text>
</comment>
<dbReference type="InterPro" id="IPR003115">
    <property type="entry name" value="ParB_N"/>
</dbReference>
<evidence type="ECO:0000313" key="5">
    <source>
        <dbReference type="EMBL" id="MDH8679183.1"/>
    </source>
</evidence>
<dbReference type="CDD" id="cd16393">
    <property type="entry name" value="SPO0J_N"/>
    <property type="match status" value="1"/>
</dbReference>
<keyword evidence="6" id="KW-1185">Reference proteome</keyword>
<dbReference type="Pfam" id="PF23552">
    <property type="entry name" value="ParB_C"/>
    <property type="match status" value="1"/>
</dbReference>
<evidence type="ECO:0000256" key="1">
    <source>
        <dbReference type="ARBA" id="ARBA00006295"/>
    </source>
</evidence>
<keyword evidence="3" id="KW-0238">DNA-binding</keyword>
<dbReference type="InterPro" id="IPR036086">
    <property type="entry name" value="ParB/Sulfiredoxin_sf"/>
</dbReference>
<evidence type="ECO:0000256" key="3">
    <source>
        <dbReference type="ARBA" id="ARBA00023125"/>
    </source>
</evidence>
<dbReference type="InterPro" id="IPR041468">
    <property type="entry name" value="HTH_ParB/Spo0J"/>
</dbReference>
<evidence type="ECO:0000313" key="6">
    <source>
        <dbReference type="Proteomes" id="UP001158045"/>
    </source>
</evidence>
<dbReference type="EMBL" id="JARYZI010000010">
    <property type="protein sequence ID" value="MDH8679183.1"/>
    <property type="molecule type" value="Genomic_DNA"/>
</dbReference>
<dbReference type="PANTHER" id="PTHR33375">
    <property type="entry name" value="CHROMOSOME-PARTITIONING PROTEIN PARB-RELATED"/>
    <property type="match status" value="1"/>
</dbReference>
<dbReference type="Gene3D" id="3.90.1530.30">
    <property type="match status" value="1"/>
</dbReference>
<accession>A0ABT6NFP0</accession>
<dbReference type="Pfam" id="PF02195">
    <property type="entry name" value="ParB_N"/>
    <property type="match status" value="1"/>
</dbReference>